<accession>A0ABY1QW07</accession>
<protein>
    <submittedName>
        <fullName evidence="1">Uncharacterized protein</fullName>
    </submittedName>
</protein>
<keyword evidence="2" id="KW-1185">Reference proteome</keyword>
<name>A0ABY1QW07_9BACT</name>
<dbReference type="Proteomes" id="UP001158067">
    <property type="component" value="Unassembled WGS sequence"/>
</dbReference>
<comment type="caution">
    <text evidence="1">The sequence shown here is derived from an EMBL/GenBank/DDBJ whole genome shotgun (WGS) entry which is preliminary data.</text>
</comment>
<sequence>MSHYLFSIVSLPADKPGRDPTVGIAGSFDFRRKNEDISSMRLAYFCQHLLGKRHSRFQDRYSDALAHLSCGWARY</sequence>
<dbReference type="EMBL" id="FXUG01000031">
    <property type="protein sequence ID" value="SMP79356.1"/>
    <property type="molecule type" value="Genomic_DNA"/>
</dbReference>
<proteinExistence type="predicted"/>
<evidence type="ECO:0000313" key="1">
    <source>
        <dbReference type="EMBL" id="SMP79356.1"/>
    </source>
</evidence>
<gene>
    <name evidence="1" type="ORF">SAMN06265222_1318</name>
</gene>
<organism evidence="1 2">
    <name type="scientific">Neorhodopirellula lusitana</name>
    <dbReference type="NCBI Taxonomy" id="445327"/>
    <lineage>
        <taxon>Bacteria</taxon>
        <taxon>Pseudomonadati</taxon>
        <taxon>Planctomycetota</taxon>
        <taxon>Planctomycetia</taxon>
        <taxon>Pirellulales</taxon>
        <taxon>Pirellulaceae</taxon>
        <taxon>Neorhodopirellula</taxon>
    </lineage>
</organism>
<evidence type="ECO:0000313" key="2">
    <source>
        <dbReference type="Proteomes" id="UP001158067"/>
    </source>
</evidence>
<reference evidence="1 2" key="1">
    <citation type="submission" date="2017-05" db="EMBL/GenBank/DDBJ databases">
        <authorList>
            <person name="Varghese N."/>
            <person name="Submissions S."/>
        </authorList>
    </citation>
    <scope>NUCLEOTIDE SEQUENCE [LARGE SCALE GENOMIC DNA]</scope>
    <source>
        <strain evidence="1 2">DSM 25457</strain>
    </source>
</reference>